<evidence type="ECO:0000256" key="3">
    <source>
        <dbReference type="ARBA" id="ARBA00022989"/>
    </source>
</evidence>
<dbReference type="EMBL" id="JALBUT010000005">
    <property type="protein sequence ID" value="MDX8415606.1"/>
    <property type="molecule type" value="Genomic_DNA"/>
</dbReference>
<evidence type="ECO:0000256" key="5">
    <source>
        <dbReference type="SAM" id="Phobius"/>
    </source>
</evidence>
<protein>
    <submittedName>
        <fullName evidence="7">Energy transducer TonB</fullName>
    </submittedName>
</protein>
<dbReference type="SUPFAM" id="SSF74653">
    <property type="entry name" value="TolA/TonB C-terminal domain"/>
    <property type="match status" value="1"/>
</dbReference>
<dbReference type="Gene3D" id="3.30.1150.10">
    <property type="match status" value="1"/>
</dbReference>
<dbReference type="Pfam" id="PF03544">
    <property type="entry name" value="TonB_C"/>
    <property type="match status" value="1"/>
</dbReference>
<evidence type="ECO:0000256" key="1">
    <source>
        <dbReference type="ARBA" id="ARBA00004167"/>
    </source>
</evidence>
<dbReference type="InterPro" id="IPR006260">
    <property type="entry name" value="TonB/TolA_C"/>
</dbReference>
<proteinExistence type="predicted"/>
<keyword evidence="4 5" id="KW-0472">Membrane</keyword>
<dbReference type="RefSeq" id="WP_370397053.1">
    <property type="nucleotide sequence ID" value="NZ_JALBUT010000005.1"/>
</dbReference>
<dbReference type="NCBIfam" id="TIGR01352">
    <property type="entry name" value="tonB_Cterm"/>
    <property type="match status" value="1"/>
</dbReference>
<feature type="domain" description="TonB C-terminal" evidence="6">
    <location>
        <begin position="135"/>
        <end position="226"/>
    </location>
</feature>
<comment type="caution">
    <text evidence="7">The sequence shown here is derived from an EMBL/GenBank/DDBJ whole genome shotgun (WGS) entry which is preliminary data.</text>
</comment>
<reference evidence="7 8" key="1">
    <citation type="submission" date="2022-03" db="EMBL/GenBank/DDBJ databases">
        <title>Novel taxa within the pig intestine.</title>
        <authorList>
            <person name="Wylensek D."/>
            <person name="Bishof K."/>
            <person name="Afrizal A."/>
            <person name="Clavel T."/>
        </authorList>
    </citation>
    <scope>NUCLEOTIDE SEQUENCE [LARGE SCALE GENOMIC DNA]</scope>
    <source>
        <strain evidence="7 8">CLA-KB-P66</strain>
    </source>
</reference>
<keyword evidence="2 5" id="KW-0812">Transmembrane</keyword>
<accession>A0ABU4WGC4</accession>
<sequence length="226" mass="25070">MSAQFRNSNPLCLHAASFTCAVFLGVLMFLVFPFSRCLSLRDACEPVKTPKRTFVELSPKKAEIAHAKNSLKEMRVSTLPLSAEKIKVEIPASDFAKFAVEGAGDASLFGLSEFDGERAALDASNFGVEAFEISELDFTPRCRKRGALQYPRKLFEKGIEGEVRLMVQINEDGGVELEGVESFTHEEFLVSAKKSLKSLLYDAPTRNGKPARARFILPITFKINKK</sequence>
<dbReference type="InterPro" id="IPR037682">
    <property type="entry name" value="TonB_C"/>
</dbReference>
<keyword evidence="3 5" id="KW-1133">Transmembrane helix</keyword>
<comment type="subcellular location">
    <subcellularLocation>
        <location evidence="1">Membrane</location>
        <topology evidence="1">Single-pass membrane protein</topology>
    </subcellularLocation>
</comment>
<evidence type="ECO:0000259" key="6">
    <source>
        <dbReference type="PROSITE" id="PS52015"/>
    </source>
</evidence>
<feature type="transmembrane region" description="Helical" evidence="5">
    <location>
        <begin position="12"/>
        <end position="34"/>
    </location>
</feature>
<organism evidence="7 8">
    <name type="scientific">Intestinicryptomonas porci</name>
    <dbReference type="NCBI Taxonomy" id="2926320"/>
    <lineage>
        <taxon>Bacteria</taxon>
        <taxon>Pseudomonadati</taxon>
        <taxon>Verrucomicrobiota</taxon>
        <taxon>Opitutia</taxon>
        <taxon>Opitutales</taxon>
        <taxon>Intestinicryptomonaceae</taxon>
        <taxon>Intestinicryptomonas</taxon>
    </lineage>
</organism>
<evidence type="ECO:0000256" key="4">
    <source>
        <dbReference type="ARBA" id="ARBA00023136"/>
    </source>
</evidence>
<evidence type="ECO:0000256" key="2">
    <source>
        <dbReference type="ARBA" id="ARBA00022692"/>
    </source>
</evidence>
<name>A0ABU4WGC4_9BACT</name>
<keyword evidence="8" id="KW-1185">Reference proteome</keyword>
<dbReference type="Proteomes" id="UP001275932">
    <property type="component" value="Unassembled WGS sequence"/>
</dbReference>
<dbReference type="PROSITE" id="PS52015">
    <property type="entry name" value="TONB_CTD"/>
    <property type="match status" value="1"/>
</dbReference>
<gene>
    <name evidence="7" type="ORF">MOX91_05355</name>
</gene>
<evidence type="ECO:0000313" key="7">
    <source>
        <dbReference type="EMBL" id="MDX8415606.1"/>
    </source>
</evidence>
<evidence type="ECO:0000313" key="8">
    <source>
        <dbReference type="Proteomes" id="UP001275932"/>
    </source>
</evidence>